<dbReference type="AlphaFoldDB" id="A0A7H0Y2V7"/>
<evidence type="ECO:0000313" key="2">
    <source>
        <dbReference type="Proteomes" id="UP000516384"/>
    </source>
</evidence>
<sequence>MKILNGMRIRTDDNYEGIVTGHGWKNRKQTISYETLDSPFASRLCYRYQVTEFQLKSGEWIPYKKIREKHLSNTQIQ</sequence>
<dbReference type="Proteomes" id="UP000516384">
    <property type="component" value="Chromosome"/>
</dbReference>
<protein>
    <submittedName>
        <fullName evidence="1">Uncharacterized protein</fullName>
    </submittedName>
</protein>
<gene>
    <name evidence="1" type="ORF">IAQ67_16095</name>
</gene>
<name>A0A7H0Y2V7_9BACL</name>
<proteinExistence type="predicted"/>
<reference evidence="1 2" key="1">
    <citation type="submission" date="2020-09" db="EMBL/GenBank/DDBJ databases">
        <title>Characterization of Paenibacillus peoriae strain ZF390 with broad-spectrum antimicrobial activity as a potential biocontrol agent.</title>
        <authorList>
            <person name="Li L."/>
            <person name="Zhao Y."/>
            <person name="Li B."/>
            <person name="Xie X."/>
        </authorList>
    </citation>
    <scope>NUCLEOTIDE SEQUENCE [LARGE SCALE GENOMIC DNA]</scope>
    <source>
        <strain evidence="1 2">ZF390</strain>
    </source>
</reference>
<accession>A0A7H0Y2V7</accession>
<organism evidence="1 2">
    <name type="scientific">Paenibacillus peoriae</name>
    <dbReference type="NCBI Taxonomy" id="59893"/>
    <lineage>
        <taxon>Bacteria</taxon>
        <taxon>Bacillati</taxon>
        <taxon>Bacillota</taxon>
        <taxon>Bacilli</taxon>
        <taxon>Bacillales</taxon>
        <taxon>Paenibacillaceae</taxon>
        <taxon>Paenibacillus</taxon>
    </lineage>
</organism>
<dbReference type="RefSeq" id="WP_190297315.1">
    <property type="nucleotide sequence ID" value="NZ_CP061172.1"/>
</dbReference>
<dbReference type="EMBL" id="CP061172">
    <property type="protein sequence ID" value="QNR65415.1"/>
    <property type="molecule type" value="Genomic_DNA"/>
</dbReference>
<evidence type="ECO:0000313" key="1">
    <source>
        <dbReference type="EMBL" id="QNR65415.1"/>
    </source>
</evidence>